<comment type="caution">
    <text evidence="1">The sequence shown here is derived from an EMBL/GenBank/DDBJ whole genome shotgun (WGS) entry which is preliminary data.</text>
</comment>
<sequence>MGRHPQPEIRRTLLAACTDHVLAHGLPSGLAPLARAAGTTPRMLVYHFGTRDRLLLEVLQEARERQLRFFRQALAPRSEPYAQTLARAWGVLTGPQGAPFLRLFGALYHAPEGEVPWPDFRRAATTDWLGVLEEGLRPHYGERAPALATAVLAVVRGLLMDADATGDTARADAAFAAFVGLLGES</sequence>
<dbReference type="EMBL" id="BOOJ01000032">
    <property type="protein sequence ID" value="GIH93449.1"/>
    <property type="molecule type" value="Genomic_DNA"/>
</dbReference>
<name>A0A8J3SHL6_9ACTN</name>
<reference evidence="1 2" key="1">
    <citation type="submission" date="2021-01" db="EMBL/GenBank/DDBJ databases">
        <title>Whole genome shotgun sequence of Planobispora siamensis NBRC 107568.</title>
        <authorList>
            <person name="Komaki H."/>
            <person name="Tamura T."/>
        </authorList>
    </citation>
    <scope>NUCLEOTIDE SEQUENCE [LARGE SCALE GENOMIC DNA]</scope>
    <source>
        <strain evidence="1 2">NBRC 107568</strain>
    </source>
</reference>
<dbReference type="InterPro" id="IPR009057">
    <property type="entry name" value="Homeodomain-like_sf"/>
</dbReference>
<proteinExistence type="predicted"/>
<accession>A0A8J3SHL6</accession>
<evidence type="ECO:0008006" key="3">
    <source>
        <dbReference type="Google" id="ProtNLM"/>
    </source>
</evidence>
<dbReference type="SUPFAM" id="SSF46689">
    <property type="entry name" value="Homeodomain-like"/>
    <property type="match status" value="1"/>
</dbReference>
<organism evidence="1 2">
    <name type="scientific">Planobispora siamensis</name>
    <dbReference type="NCBI Taxonomy" id="936338"/>
    <lineage>
        <taxon>Bacteria</taxon>
        <taxon>Bacillati</taxon>
        <taxon>Actinomycetota</taxon>
        <taxon>Actinomycetes</taxon>
        <taxon>Streptosporangiales</taxon>
        <taxon>Streptosporangiaceae</taxon>
        <taxon>Planobispora</taxon>
    </lineage>
</organism>
<dbReference type="PROSITE" id="PS51318">
    <property type="entry name" value="TAT"/>
    <property type="match status" value="1"/>
</dbReference>
<evidence type="ECO:0000313" key="2">
    <source>
        <dbReference type="Proteomes" id="UP000619788"/>
    </source>
</evidence>
<keyword evidence="2" id="KW-1185">Reference proteome</keyword>
<evidence type="ECO:0000313" key="1">
    <source>
        <dbReference type="EMBL" id="GIH93449.1"/>
    </source>
</evidence>
<dbReference type="AlphaFoldDB" id="A0A8J3SHL6"/>
<dbReference type="RefSeq" id="WP_204065604.1">
    <property type="nucleotide sequence ID" value="NZ_BOOJ01000032.1"/>
</dbReference>
<gene>
    <name evidence="1" type="ORF">Psi01_40790</name>
</gene>
<dbReference type="Proteomes" id="UP000619788">
    <property type="component" value="Unassembled WGS sequence"/>
</dbReference>
<dbReference type="Gene3D" id="1.10.357.10">
    <property type="entry name" value="Tetracycline Repressor, domain 2"/>
    <property type="match status" value="1"/>
</dbReference>
<protein>
    <recommendedName>
        <fullName evidence="3">DNA-binding transcriptional regulator, AcrR family</fullName>
    </recommendedName>
</protein>
<dbReference type="InterPro" id="IPR006311">
    <property type="entry name" value="TAT_signal"/>
</dbReference>